<feature type="transmembrane region" description="Helical" evidence="6">
    <location>
        <begin position="335"/>
        <end position="357"/>
    </location>
</feature>
<comment type="caution">
    <text evidence="7">The sequence shown here is derived from an EMBL/GenBank/DDBJ whole genome shotgun (WGS) entry which is preliminary data.</text>
</comment>
<protein>
    <submittedName>
        <fullName evidence="7">Membrane protein</fullName>
    </submittedName>
</protein>
<feature type="transmembrane region" description="Helical" evidence="6">
    <location>
        <begin position="100"/>
        <end position="118"/>
    </location>
</feature>
<name>A0A512BHE2_9BACT</name>
<evidence type="ECO:0000256" key="2">
    <source>
        <dbReference type="ARBA" id="ARBA00022475"/>
    </source>
</evidence>
<proteinExistence type="predicted"/>
<dbReference type="Proteomes" id="UP000321513">
    <property type="component" value="Unassembled WGS sequence"/>
</dbReference>
<gene>
    <name evidence="7" type="ORF">SAE01_38880</name>
</gene>
<accession>A0A512BHE2</accession>
<keyword evidence="3 6" id="KW-0812">Transmembrane</keyword>
<dbReference type="EMBL" id="BJYT01000020">
    <property type="protein sequence ID" value="GEO11392.1"/>
    <property type="molecule type" value="Genomic_DNA"/>
</dbReference>
<organism evidence="7 8">
    <name type="scientific">Segetibacter aerophilus</name>
    <dbReference type="NCBI Taxonomy" id="670293"/>
    <lineage>
        <taxon>Bacteria</taxon>
        <taxon>Pseudomonadati</taxon>
        <taxon>Bacteroidota</taxon>
        <taxon>Chitinophagia</taxon>
        <taxon>Chitinophagales</taxon>
        <taxon>Chitinophagaceae</taxon>
        <taxon>Segetibacter</taxon>
    </lineage>
</organism>
<feature type="transmembrane region" description="Helical" evidence="6">
    <location>
        <begin position="306"/>
        <end position="323"/>
    </location>
</feature>
<evidence type="ECO:0000256" key="3">
    <source>
        <dbReference type="ARBA" id="ARBA00022692"/>
    </source>
</evidence>
<dbReference type="GO" id="GO:0015920">
    <property type="term" value="P:lipopolysaccharide transport"/>
    <property type="evidence" value="ECO:0007669"/>
    <property type="project" value="TreeGrafter"/>
</dbReference>
<comment type="subcellular location">
    <subcellularLocation>
        <location evidence="1">Cell membrane</location>
        <topology evidence="1">Multi-pass membrane protein</topology>
    </subcellularLocation>
</comment>
<keyword evidence="4 6" id="KW-1133">Transmembrane helix</keyword>
<dbReference type="GO" id="GO:0043190">
    <property type="term" value="C:ATP-binding cassette (ABC) transporter complex"/>
    <property type="evidence" value="ECO:0007669"/>
    <property type="project" value="TreeGrafter"/>
</dbReference>
<dbReference type="PANTHER" id="PTHR33529">
    <property type="entry name" value="SLR0882 PROTEIN-RELATED"/>
    <property type="match status" value="1"/>
</dbReference>
<keyword evidence="5 6" id="KW-0472">Membrane</keyword>
<evidence type="ECO:0000256" key="1">
    <source>
        <dbReference type="ARBA" id="ARBA00004651"/>
    </source>
</evidence>
<sequence>MKTIDWYILKNLLITFFYSLFLFAFISVVIDISEKTDDFVRSGLTFTQIIKEYYLGFVPHILALLFPLFVFLSTIFFTSKMAGRSEIIAVLASGTSFTRFLRPFFFSGLVLATILWLGNRYVIPKANAIRVNFQENYIDKNSSYNPLVANRNSLYLQIDASSYAGINYDTTSKSGTNFFVQHVKGNKVDYNLRAESIRWDTAAKKWRLDNVIERKIDGLNETVTLTPTMLKSYSFKPFDLKRDDYTKDKLTTPELDRFIQFEEMRGVEGLNSLKVERNRRDATPASVVLLTLIAGVIASRKVRGGSGVHMAIGFIAGATYILTDRFSTIFSTKGNLHPALAAWMPNIIFAFVALWFYRKAPK</sequence>
<dbReference type="OrthoDB" id="9807977at2"/>
<evidence type="ECO:0000256" key="6">
    <source>
        <dbReference type="SAM" id="Phobius"/>
    </source>
</evidence>
<dbReference type="PANTHER" id="PTHR33529:SF8">
    <property type="entry name" value="PERMEASE, YJGP_YJGQ FAMILY"/>
    <property type="match status" value="1"/>
</dbReference>
<evidence type="ECO:0000256" key="5">
    <source>
        <dbReference type="ARBA" id="ARBA00023136"/>
    </source>
</evidence>
<keyword evidence="2" id="KW-1003">Cell membrane</keyword>
<keyword evidence="8" id="KW-1185">Reference proteome</keyword>
<dbReference type="Pfam" id="PF03739">
    <property type="entry name" value="LptF_LptG"/>
    <property type="match status" value="1"/>
</dbReference>
<reference evidence="7 8" key="1">
    <citation type="submission" date="2019-07" db="EMBL/GenBank/DDBJ databases">
        <title>Whole genome shotgun sequence of Segetibacter aerophilus NBRC 106135.</title>
        <authorList>
            <person name="Hosoyama A."/>
            <person name="Uohara A."/>
            <person name="Ohji S."/>
            <person name="Ichikawa N."/>
        </authorList>
    </citation>
    <scope>NUCLEOTIDE SEQUENCE [LARGE SCALE GENOMIC DNA]</scope>
    <source>
        <strain evidence="7 8">NBRC 106135</strain>
    </source>
</reference>
<feature type="transmembrane region" description="Helical" evidence="6">
    <location>
        <begin position="282"/>
        <end position="299"/>
    </location>
</feature>
<evidence type="ECO:0000256" key="4">
    <source>
        <dbReference type="ARBA" id="ARBA00022989"/>
    </source>
</evidence>
<dbReference type="InterPro" id="IPR005495">
    <property type="entry name" value="LptG/LptF_permease"/>
</dbReference>
<dbReference type="AlphaFoldDB" id="A0A512BHE2"/>
<feature type="transmembrane region" description="Helical" evidence="6">
    <location>
        <begin position="12"/>
        <end position="33"/>
    </location>
</feature>
<dbReference type="RefSeq" id="WP_147205502.1">
    <property type="nucleotide sequence ID" value="NZ_BJYT01000020.1"/>
</dbReference>
<feature type="transmembrane region" description="Helical" evidence="6">
    <location>
        <begin position="53"/>
        <end position="79"/>
    </location>
</feature>
<evidence type="ECO:0000313" key="8">
    <source>
        <dbReference type="Proteomes" id="UP000321513"/>
    </source>
</evidence>
<evidence type="ECO:0000313" key="7">
    <source>
        <dbReference type="EMBL" id="GEO11392.1"/>
    </source>
</evidence>